<evidence type="ECO:0000256" key="1">
    <source>
        <dbReference type="ARBA" id="ARBA00004127"/>
    </source>
</evidence>
<feature type="transmembrane region" description="Helical" evidence="10">
    <location>
        <begin position="678"/>
        <end position="699"/>
    </location>
</feature>
<keyword evidence="9 10" id="KW-0472">Membrane</keyword>
<feature type="transmembrane region" description="Helical" evidence="10">
    <location>
        <begin position="105"/>
        <end position="124"/>
    </location>
</feature>
<evidence type="ECO:0000256" key="9">
    <source>
        <dbReference type="ARBA" id="ARBA00023136"/>
    </source>
</evidence>
<comment type="subcellular location">
    <subcellularLocation>
        <location evidence="1">Endomembrane system</location>
        <topology evidence="1">Multi-pass membrane protein</topology>
    </subcellularLocation>
</comment>
<keyword evidence="8" id="KW-0406">Ion transport</keyword>
<feature type="transmembrane region" description="Helical" evidence="10">
    <location>
        <begin position="330"/>
        <end position="349"/>
    </location>
</feature>
<dbReference type="AlphaFoldDB" id="A0A0V0QZ35"/>
<dbReference type="GO" id="GO:0009678">
    <property type="term" value="F:diphosphate hydrolysis-driven proton transmembrane transporter activity"/>
    <property type="evidence" value="ECO:0007669"/>
    <property type="project" value="UniProtKB-EC"/>
</dbReference>
<keyword evidence="12" id="KW-1185">Reference proteome</keyword>
<feature type="transmembrane region" description="Helical" evidence="10">
    <location>
        <begin position="651"/>
        <end position="672"/>
    </location>
</feature>
<feature type="transmembrane region" description="Helical" evidence="10">
    <location>
        <begin position="173"/>
        <end position="195"/>
    </location>
</feature>
<proteinExistence type="predicted"/>
<dbReference type="OrthoDB" id="288420at2759"/>
<keyword evidence="6" id="KW-1278">Translocase</keyword>
<feature type="transmembrane region" description="Helical" evidence="10">
    <location>
        <begin position="413"/>
        <end position="435"/>
    </location>
</feature>
<feature type="transmembrane region" description="Helical" evidence="10">
    <location>
        <begin position="475"/>
        <end position="494"/>
    </location>
</feature>
<evidence type="ECO:0000256" key="4">
    <source>
        <dbReference type="ARBA" id="ARBA00022692"/>
    </source>
</evidence>
<reference evidence="11 12" key="1">
    <citation type="journal article" date="2015" name="Sci. Rep.">
        <title>Genome of the facultative scuticociliatosis pathogen Pseudocohnilembus persalinus provides insight into its virulence through horizontal gene transfer.</title>
        <authorList>
            <person name="Xiong J."/>
            <person name="Wang G."/>
            <person name="Cheng J."/>
            <person name="Tian M."/>
            <person name="Pan X."/>
            <person name="Warren A."/>
            <person name="Jiang C."/>
            <person name="Yuan D."/>
            <person name="Miao W."/>
        </authorList>
    </citation>
    <scope>NUCLEOTIDE SEQUENCE [LARGE SCALE GENOMIC DNA]</scope>
    <source>
        <strain evidence="11">36N120E</strain>
    </source>
</reference>
<evidence type="ECO:0000256" key="10">
    <source>
        <dbReference type="SAM" id="Phobius"/>
    </source>
</evidence>
<organism evidence="11 12">
    <name type="scientific">Pseudocohnilembus persalinus</name>
    <name type="common">Ciliate</name>
    <dbReference type="NCBI Taxonomy" id="266149"/>
    <lineage>
        <taxon>Eukaryota</taxon>
        <taxon>Sar</taxon>
        <taxon>Alveolata</taxon>
        <taxon>Ciliophora</taxon>
        <taxon>Intramacronucleata</taxon>
        <taxon>Oligohymenophorea</taxon>
        <taxon>Scuticociliatia</taxon>
        <taxon>Philasterida</taxon>
        <taxon>Pseudocohnilembidae</taxon>
        <taxon>Pseudocohnilembus</taxon>
    </lineage>
</organism>
<evidence type="ECO:0000313" key="12">
    <source>
        <dbReference type="Proteomes" id="UP000054937"/>
    </source>
</evidence>
<dbReference type="PANTHER" id="PTHR31998">
    <property type="entry name" value="K(+)-INSENSITIVE PYROPHOSPHATE-ENERGIZED PROTON PUMP"/>
    <property type="match status" value="1"/>
</dbReference>
<evidence type="ECO:0000256" key="2">
    <source>
        <dbReference type="ARBA" id="ARBA00013242"/>
    </source>
</evidence>
<keyword evidence="5" id="KW-0460">Magnesium</keyword>
<feature type="transmembrane region" description="Helical" evidence="10">
    <location>
        <begin position="290"/>
        <end position="310"/>
    </location>
</feature>
<keyword evidence="7 10" id="KW-1133">Transmembrane helix</keyword>
<evidence type="ECO:0000313" key="11">
    <source>
        <dbReference type="EMBL" id="KRX07325.1"/>
    </source>
</evidence>
<feature type="transmembrane region" description="Helical" evidence="10">
    <location>
        <begin position="6"/>
        <end position="32"/>
    </location>
</feature>
<dbReference type="OMA" id="IWIINID"/>
<feature type="transmembrane region" description="Helical" evidence="10">
    <location>
        <begin position="552"/>
        <end position="576"/>
    </location>
</feature>
<gene>
    <name evidence="11" type="ORF">PPERSA_06940</name>
</gene>
<dbReference type="EC" id="7.1.3.1" evidence="2"/>
<feature type="transmembrane region" description="Helical" evidence="10">
    <location>
        <begin position="744"/>
        <end position="763"/>
    </location>
</feature>
<evidence type="ECO:0000256" key="5">
    <source>
        <dbReference type="ARBA" id="ARBA00022842"/>
    </source>
</evidence>
<keyword evidence="4 10" id="KW-0812">Transmembrane</keyword>
<evidence type="ECO:0000256" key="8">
    <source>
        <dbReference type="ARBA" id="ARBA00023065"/>
    </source>
</evidence>
<feature type="transmembrane region" description="Helical" evidence="10">
    <location>
        <begin position="130"/>
        <end position="152"/>
    </location>
</feature>
<dbReference type="InterPro" id="IPR004131">
    <property type="entry name" value="PPase-energised_H-pump"/>
</dbReference>
<dbReference type="EMBL" id="LDAU01000084">
    <property type="protein sequence ID" value="KRX07325.1"/>
    <property type="molecule type" value="Genomic_DNA"/>
</dbReference>
<sequence length="797" mass="89363">MITESSATLGIIIIAVTGIIYFGIITIISKILKDEQQQQQYKGKPRQYEYSTANKESAYQTAGYNYNFEENQPLQKEENNSQQNQNKQHMIHQLKQISNIYIKKLTICMIIFGCICWLVFFLSFSAKYSIYWSFISLVMGMLTVFLITIITIKLSLNAGQKFLDHSQRSRGAVYFFGWGTGTALSVGVVSIQLFIQNCLISLSKYLALDEEQPGTDILTQFYFCMMGYVWGILCGAIFYRQIGAEVGRGLISGSDMIASQRVEHIFKVGNKTDEMVAFGKIFGHQLSQTLTNILDFSAILSILVLVYSLVLVQSSDVLEFQHLSTLYFPSYIILFTVLVQIILSGLVFLQRNVKDYGQTITAATFNAKNHFIQVLLANIFSLILIVCIPLQYFPKKEFTIGNKDFPFFYDDSITVYDLIWCGITGQLTQLILVFLGEYFTSNGFGNTKNVALEQRRGSGSGFNQVSTKSSYGQGFILLTLGISIMICNIFGGFLGIATGLIGLISTPILLLTITFFAEFSYHASELSRLNSLSSLILNNAINIAKGAQNYTIYLEIINASSIFYIDIILIGLTALYSKINDLSLWEPYTLLGFFFGACMVFILKANSSESVIYIAKEVRAEDQASDNYDIKFKKSTNLQNFLERKFLSIPFIRICVTMIGGFILILGLAYLFGSKSVFGYIIGLNIVGINAILNSILIYNSSKNARNLNQEQQSQLENSQRSQQELFNSIQCNIATSNSEGKGLLLYLLFNTLFVTMGALQYWNTWGQFGEYLDQNKTNIAENIIGTIDFTDGEGVA</sequence>
<dbReference type="GO" id="GO:0016020">
    <property type="term" value="C:membrane"/>
    <property type="evidence" value="ECO:0007669"/>
    <property type="project" value="InterPro"/>
</dbReference>
<dbReference type="Pfam" id="PF03030">
    <property type="entry name" value="H_PPase"/>
    <property type="match status" value="1"/>
</dbReference>
<evidence type="ECO:0000256" key="6">
    <source>
        <dbReference type="ARBA" id="ARBA00022967"/>
    </source>
</evidence>
<feature type="transmembrane region" description="Helical" evidence="10">
    <location>
        <begin position="370"/>
        <end position="393"/>
    </location>
</feature>
<accession>A0A0V0QZ35</accession>
<evidence type="ECO:0000256" key="3">
    <source>
        <dbReference type="ARBA" id="ARBA00022448"/>
    </source>
</evidence>
<name>A0A0V0QZ35_PSEPJ</name>
<protein>
    <recommendedName>
        <fullName evidence="2">H(+)-exporting diphosphatase</fullName>
        <ecNumber evidence="2">7.1.3.1</ecNumber>
    </recommendedName>
</protein>
<evidence type="ECO:0000256" key="7">
    <source>
        <dbReference type="ARBA" id="ARBA00022989"/>
    </source>
</evidence>
<feature type="transmembrane region" description="Helical" evidence="10">
    <location>
        <begin position="217"/>
        <end position="239"/>
    </location>
</feature>
<dbReference type="Proteomes" id="UP000054937">
    <property type="component" value="Unassembled WGS sequence"/>
</dbReference>
<dbReference type="InParanoid" id="A0A0V0QZ35"/>
<feature type="transmembrane region" description="Helical" evidence="10">
    <location>
        <begin position="500"/>
        <end position="521"/>
    </location>
</feature>
<feature type="transmembrane region" description="Helical" evidence="10">
    <location>
        <begin position="588"/>
        <end position="606"/>
    </location>
</feature>
<keyword evidence="3" id="KW-0813">Transport</keyword>
<dbReference type="GO" id="GO:0004427">
    <property type="term" value="F:inorganic diphosphate phosphatase activity"/>
    <property type="evidence" value="ECO:0007669"/>
    <property type="project" value="InterPro"/>
</dbReference>
<comment type="caution">
    <text evidence="11">The sequence shown here is derived from an EMBL/GenBank/DDBJ whole genome shotgun (WGS) entry which is preliminary data.</text>
</comment>
<dbReference type="GO" id="GO:0012505">
    <property type="term" value="C:endomembrane system"/>
    <property type="evidence" value="ECO:0007669"/>
    <property type="project" value="UniProtKB-SubCell"/>
</dbReference>